<evidence type="ECO:0000313" key="4">
    <source>
        <dbReference type="Proteomes" id="UP000612055"/>
    </source>
</evidence>
<feature type="region of interest" description="Disordered" evidence="2">
    <location>
        <begin position="153"/>
        <end position="370"/>
    </location>
</feature>
<feature type="compositionally biased region" description="Basic and acidic residues" evidence="2">
    <location>
        <begin position="98"/>
        <end position="116"/>
    </location>
</feature>
<keyword evidence="4" id="KW-1185">Reference proteome</keyword>
<feature type="compositionally biased region" description="Polar residues" evidence="2">
    <location>
        <begin position="241"/>
        <end position="258"/>
    </location>
</feature>
<evidence type="ECO:0000256" key="2">
    <source>
        <dbReference type="SAM" id="MobiDB-lite"/>
    </source>
</evidence>
<feature type="compositionally biased region" description="Low complexity" evidence="2">
    <location>
        <begin position="195"/>
        <end position="207"/>
    </location>
</feature>
<dbReference type="AlphaFoldDB" id="A0A835YEQ6"/>
<protein>
    <submittedName>
        <fullName evidence="3">Uncharacterized protein</fullName>
    </submittedName>
</protein>
<dbReference type="Proteomes" id="UP000612055">
    <property type="component" value="Unassembled WGS sequence"/>
</dbReference>
<accession>A0A835YEQ6</accession>
<feature type="region of interest" description="Disordered" evidence="2">
    <location>
        <begin position="617"/>
        <end position="638"/>
    </location>
</feature>
<reference evidence="3" key="1">
    <citation type="journal article" date="2020" name="bioRxiv">
        <title>Comparative genomics of Chlamydomonas.</title>
        <authorList>
            <person name="Craig R.J."/>
            <person name="Hasan A.R."/>
            <person name="Ness R.W."/>
            <person name="Keightley P.D."/>
        </authorList>
    </citation>
    <scope>NUCLEOTIDE SEQUENCE</scope>
    <source>
        <strain evidence="3">CCAP 11/70</strain>
    </source>
</reference>
<feature type="coiled-coil region" evidence="1">
    <location>
        <begin position="542"/>
        <end position="576"/>
    </location>
</feature>
<feature type="region of interest" description="Disordered" evidence="2">
    <location>
        <begin position="583"/>
        <end position="603"/>
    </location>
</feature>
<feature type="compositionally biased region" description="Polar residues" evidence="2">
    <location>
        <begin position="281"/>
        <end position="292"/>
    </location>
</feature>
<feature type="region of interest" description="Disordered" evidence="2">
    <location>
        <begin position="1"/>
        <end position="141"/>
    </location>
</feature>
<sequence>MAPEVKVDSGRRASAIPAPAPALETPKGQGIGNKSRIPSPYRRTPGTCERKPGAATSTPSILTQPNLNQKRMELTPQNSSSKLGISKSLVRPSPSPVQDDRDDVRGQRDKERDQGSSKRLSSPAPAPAPPPAAGSTVEPRLLKPAAVLKPLQCTSPVVPPCPLSKTPPRLAANAAKELPRSTSAARQPQAAQAETRSSILRRSISTSKVPGARTQPLQPEPPKTQPGAKARPIFQRPVSANPLNRSTVGLRDSSNGRRPTSAAVKPTPPGLKTITEARPRPTSSTLQKSATPPRTLKTAAGAADSGRSVPGLNLGRPQQAAPARPVPGLNLGAIKQQSVPEGARSAPSMAPGATKPPHSAEPARPVPALALGSLKQQAPVQVQAGPLKPVFSLNMAAVKQQQEADNLAEASAADLPTPPLEPCPSLAAEDSGRPVPKLDLGGILQKRLEEAASEPVFTAPSEPSPPPAQQAEKKKSATRQTSAKEDPAEHFYLYPKVTPQEKKKMEDICRALPRKQKDVVQGMFTKMVEARQNCEQMCFRGHRLLDQAQAEFKNRLAQKEEEAEQWRQEVEILRSQLAMVVGGPRQADDATTSEMQDASAEEELRKSLVCTLDRLALMGPGSRPSLGGGEDDAQADEE</sequence>
<proteinExistence type="predicted"/>
<dbReference type="EMBL" id="JAEHOE010000002">
    <property type="protein sequence ID" value="KAG2501196.1"/>
    <property type="molecule type" value="Genomic_DNA"/>
</dbReference>
<feature type="region of interest" description="Disordered" evidence="2">
    <location>
        <begin position="399"/>
        <end position="490"/>
    </location>
</feature>
<feature type="compositionally biased region" description="Basic and acidic residues" evidence="2">
    <location>
        <begin position="1"/>
        <end position="11"/>
    </location>
</feature>
<feature type="compositionally biased region" description="Acidic residues" evidence="2">
    <location>
        <begin position="629"/>
        <end position="638"/>
    </location>
</feature>
<name>A0A835YEQ6_9CHLO</name>
<gene>
    <name evidence="3" type="ORF">HYH03_001010</name>
</gene>
<evidence type="ECO:0000256" key="1">
    <source>
        <dbReference type="SAM" id="Coils"/>
    </source>
</evidence>
<evidence type="ECO:0000313" key="3">
    <source>
        <dbReference type="EMBL" id="KAG2501196.1"/>
    </source>
</evidence>
<feature type="compositionally biased region" description="Polar residues" evidence="2">
    <location>
        <begin position="180"/>
        <end position="194"/>
    </location>
</feature>
<keyword evidence="1" id="KW-0175">Coiled coil</keyword>
<feature type="compositionally biased region" description="Polar residues" evidence="2">
    <location>
        <begin position="55"/>
        <end position="83"/>
    </location>
</feature>
<organism evidence="3 4">
    <name type="scientific">Edaphochlamys debaryana</name>
    <dbReference type="NCBI Taxonomy" id="47281"/>
    <lineage>
        <taxon>Eukaryota</taxon>
        <taxon>Viridiplantae</taxon>
        <taxon>Chlorophyta</taxon>
        <taxon>core chlorophytes</taxon>
        <taxon>Chlorophyceae</taxon>
        <taxon>CS clade</taxon>
        <taxon>Chlamydomonadales</taxon>
        <taxon>Chlamydomonadales incertae sedis</taxon>
        <taxon>Edaphochlamys</taxon>
    </lineage>
</organism>
<dbReference type="OrthoDB" id="552964at2759"/>
<comment type="caution">
    <text evidence="3">The sequence shown here is derived from an EMBL/GenBank/DDBJ whole genome shotgun (WGS) entry which is preliminary data.</text>
</comment>